<dbReference type="Pfam" id="PF00672">
    <property type="entry name" value="HAMP"/>
    <property type="match status" value="2"/>
</dbReference>
<evidence type="ECO:0000256" key="2">
    <source>
        <dbReference type="ARBA" id="ARBA00029447"/>
    </source>
</evidence>
<evidence type="ECO:0000313" key="8">
    <source>
        <dbReference type="Proteomes" id="UP001257060"/>
    </source>
</evidence>
<keyword evidence="8" id="KW-1185">Reference proteome</keyword>
<dbReference type="PROSITE" id="PS50111">
    <property type="entry name" value="CHEMOTAXIS_TRANSDUC_2"/>
    <property type="match status" value="1"/>
</dbReference>
<organism evidence="7 8">
    <name type="scientific">Halogeometricum salsisoli</name>
    <dbReference type="NCBI Taxonomy" id="2950536"/>
    <lineage>
        <taxon>Archaea</taxon>
        <taxon>Methanobacteriati</taxon>
        <taxon>Methanobacteriota</taxon>
        <taxon>Stenosarchaea group</taxon>
        <taxon>Halobacteria</taxon>
        <taxon>Halobacteriales</taxon>
        <taxon>Haloferacaceae</taxon>
        <taxon>Halogeometricum</taxon>
    </lineage>
</organism>
<feature type="domain" description="HAMP" evidence="6">
    <location>
        <begin position="369"/>
        <end position="415"/>
    </location>
</feature>
<evidence type="ECO:0000259" key="5">
    <source>
        <dbReference type="PROSITE" id="PS50111"/>
    </source>
</evidence>
<keyword evidence="1 3" id="KW-0807">Transducer</keyword>
<proteinExistence type="inferred from homology"/>
<comment type="similarity">
    <text evidence="2">Belongs to the methyl-accepting chemotaxis (MCP) protein family.</text>
</comment>
<dbReference type="PROSITE" id="PS50885">
    <property type="entry name" value="HAMP"/>
    <property type="match status" value="2"/>
</dbReference>
<dbReference type="PRINTS" id="PR00260">
    <property type="entry name" value="CHEMTRNSDUCR"/>
</dbReference>
<dbReference type="Gene3D" id="1.10.287.950">
    <property type="entry name" value="Methyl-accepting chemotaxis protein"/>
    <property type="match status" value="1"/>
</dbReference>
<protein>
    <submittedName>
        <fullName evidence="7">Methyl-accepting chemotaxis protein</fullName>
    </submittedName>
</protein>
<comment type="caution">
    <text evidence="7">The sequence shown here is derived from an EMBL/GenBank/DDBJ whole genome shotgun (WGS) entry which is preliminary data.</text>
</comment>
<dbReference type="EMBL" id="JAMQOP010000002">
    <property type="protein sequence ID" value="MDS0299086.1"/>
    <property type="molecule type" value="Genomic_DNA"/>
</dbReference>
<evidence type="ECO:0000313" key="7">
    <source>
        <dbReference type="EMBL" id="MDS0299086.1"/>
    </source>
</evidence>
<feature type="transmembrane region" description="Helical" evidence="4">
    <location>
        <begin position="20"/>
        <end position="45"/>
    </location>
</feature>
<sequence length="757" mass="78905">MNIARTLDDLLPDRLRGNYLAKLALLFAVVTVVVVAVGGYTYVTVAEEVSDSAQRDLQTTATLQSEQLSGWMTQQRQTARMVSRYNVFQTANDPVISQYLRRERAVLPTAVAEVHYVDTEYSKVVASSREDAVGTAPLPEGTEFVEGSMEMPVADDVSVTRPYRRDGRTLMAFVSPVQLKSNKVVMVVADVSYAELTLDTAVDGSFAQVVTTDGRVQFDASGRGDYGDYGVEDATALTDGAAGNAGVYEEAANGVMDESHLVAYAPVANTDFVAVVHAPSVAVYAVESQVGEQLLVLLGVVVAGFVALGAIIHATTVSPLAALAGRVERLREGDLDVSLPTGRTDEFGSVVDGVASLRDDLRSQRGDARRYSDVMSEAADGDLTVRMDADSDSADMRTIAAAFNEMTAELEATLLALTAFGETVASGSSGVAEGAAEVSAASDEIARSVEHISAGAREQADHLSDLSGEMGSLSASVQEVSATTDDLAVGSAQVAGRADEGHGAANEALDSVEAIEAETREAVALVEDLDEEIARISSVTGVIADLAEQTNILALNASIEASRAGEAGAGFAVVAEEVKHLAEETATYAETIETHVETLQDKRAEVVDGIEGMRERVAAGTDDVDEALSSFDEIAAGVSQNSASVEEVAAAMDEQTGAADEVLSMADELAGIGEETTAEAQNVSAATEQQTATLADVADGATDLADRAGELRGLLAEFRLTDEAVDFEGDLGLDAQTAAALEDAVGAVETTPAASDD</sequence>
<evidence type="ECO:0000259" key="6">
    <source>
        <dbReference type="PROSITE" id="PS50885"/>
    </source>
</evidence>
<accession>A0ABU2GE47</accession>
<dbReference type="CDD" id="cd11386">
    <property type="entry name" value="MCP_signal"/>
    <property type="match status" value="1"/>
</dbReference>
<dbReference type="Pfam" id="PF00015">
    <property type="entry name" value="MCPsignal"/>
    <property type="match status" value="1"/>
</dbReference>
<dbReference type="SUPFAM" id="SSF58104">
    <property type="entry name" value="Methyl-accepting chemotaxis protein (MCP) signaling domain"/>
    <property type="match status" value="1"/>
</dbReference>
<evidence type="ECO:0000256" key="1">
    <source>
        <dbReference type="ARBA" id="ARBA00023224"/>
    </source>
</evidence>
<dbReference type="PANTHER" id="PTHR32089">
    <property type="entry name" value="METHYL-ACCEPTING CHEMOTAXIS PROTEIN MCPB"/>
    <property type="match status" value="1"/>
</dbReference>
<feature type="domain" description="HAMP" evidence="6">
    <location>
        <begin position="314"/>
        <end position="366"/>
    </location>
</feature>
<keyword evidence="4" id="KW-0472">Membrane</keyword>
<dbReference type="SMART" id="SM00283">
    <property type="entry name" value="MA"/>
    <property type="match status" value="1"/>
</dbReference>
<dbReference type="SMART" id="SM00304">
    <property type="entry name" value="HAMP"/>
    <property type="match status" value="2"/>
</dbReference>
<evidence type="ECO:0000256" key="4">
    <source>
        <dbReference type="SAM" id="Phobius"/>
    </source>
</evidence>
<gene>
    <name evidence="7" type="ORF">NDI76_10055</name>
</gene>
<feature type="domain" description="Methyl-accepting transducer" evidence="5">
    <location>
        <begin position="434"/>
        <end position="670"/>
    </location>
</feature>
<feature type="transmembrane region" description="Helical" evidence="4">
    <location>
        <begin position="294"/>
        <end position="314"/>
    </location>
</feature>
<dbReference type="InterPro" id="IPR004089">
    <property type="entry name" value="MCPsignal_dom"/>
</dbReference>
<dbReference type="RefSeq" id="WP_310923947.1">
    <property type="nucleotide sequence ID" value="NZ_JAMQOP010000002.1"/>
</dbReference>
<keyword evidence="4" id="KW-1133">Transmembrane helix</keyword>
<dbReference type="InterPro" id="IPR003660">
    <property type="entry name" value="HAMP_dom"/>
</dbReference>
<dbReference type="PANTHER" id="PTHR32089:SF112">
    <property type="entry name" value="LYSOZYME-LIKE PROTEIN-RELATED"/>
    <property type="match status" value="1"/>
</dbReference>
<dbReference type="InterPro" id="IPR004090">
    <property type="entry name" value="Chemotax_Me-accpt_rcpt"/>
</dbReference>
<evidence type="ECO:0000256" key="3">
    <source>
        <dbReference type="PROSITE-ProRule" id="PRU00284"/>
    </source>
</evidence>
<dbReference type="CDD" id="cd06225">
    <property type="entry name" value="HAMP"/>
    <property type="match status" value="2"/>
</dbReference>
<dbReference type="Proteomes" id="UP001257060">
    <property type="component" value="Unassembled WGS sequence"/>
</dbReference>
<reference evidence="7 8" key="1">
    <citation type="submission" date="2022-06" db="EMBL/GenBank/DDBJ databases">
        <title>Halogeometricum sp. a new haloarchaeum isolate from saline soil.</title>
        <authorList>
            <person name="Strakova D."/>
            <person name="Galisteo C."/>
            <person name="Sanchez-Porro C."/>
            <person name="Ventosa A."/>
        </authorList>
    </citation>
    <scope>NUCLEOTIDE SEQUENCE [LARGE SCALE GENOMIC DNA]</scope>
    <source>
        <strain evidence="7 8">S1BR25-6</strain>
    </source>
</reference>
<keyword evidence="4" id="KW-0812">Transmembrane</keyword>
<name>A0ABU2GE47_9EURY</name>
<dbReference type="Gene3D" id="6.10.340.10">
    <property type="match status" value="1"/>
</dbReference>